<dbReference type="RefSeq" id="WP_232497159.1">
    <property type="nucleotide sequence ID" value="NZ_BAAANH010000002.1"/>
</dbReference>
<gene>
    <name evidence="1" type="ORF">GCM10009747_12060</name>
</gene>
<organism evidence="1 2">
    <name type="scientific">Agromyces humatus</name>
    <dbReference type="NCBI Taxonomy" id="279573"/>
    <lineage>
        <taxon>Bacteria</taxon>
        <taxon>Bacillati</taxon>
        <taxon>Actinomycetota</taxon>
        <taxon>Actinomycetes</taxon>
        <taxon>Micrococcales</taxon>
        <taxon>Microbacteriaceae</taxon>
        <taxon>Agromyces</taxon>
    </lineage>
</organism>
<protein>
    <submittedName>
        <fullName evidence="1">Uncharacterized protein</fullName>
    </submittedName>
</protein>
<evidence type="ECO:0000313" key="2">
    <source>
        <dbReference type="Proteomes" id="UP001500506"/>
    </source>
</evidence>
<name>A0ABN2KGH7_9MICO</name>
<keyword evidence="2" id="KW-1185">Reference proteome</keyword>
<dbReference type="Proteomes" id="UP001500506">
    <property type="component" value="Unassembled WGS sequence"/>
</dbReference>
<sequence length="54" mass="5626">MGVAHQGDARHCLDVPFWFDHLDAVGVHVIAGETAVSFCGASARAESGVVGHTH</sequence>
<proteinExistence type="predicted"/>
<evidence type="ECO:0000313" key="1">
    <source>
        <dbReference type="EMBL" id="GAA1755457.1"/>
    </source>
</evidence>
<comment type="caution">
    <text evidence="1">The sequence shown here is derived from an EMBL/GenBank/DDBJ whole genome shotgun (WGS) entry which is preliminary data.</text>
</comment>
<accession>A0ABN2KGH7</accession>
<reference evidence="1 2" key="1">
    <citation type="journal article" date="2019" name="Int. J. Syst. Evol. Microbiol.">
        <title>The Global Catalogue of Microorganisms (GCM) 10K type strain sequencing project: providing services to taxonomists for standard genome sequencing and annotation.</title>
        <authorList>
            <consortium name="The Broad Institute Genomics Platform"/>
            <consortium name="The Broad Institute Genome Sequencing Center for Infectious Disease"/>
            <person name="Wu L."/>
            <person name="Ma J."/>
        </authorList>
    </citation>
    <scope>NUCLEOTIDE SEQUENCE [LARGE SCALE GENOMIC DNA]</scope>
    <source>
        <strain evidence="1 2">JCM 14319</strain>
    </source>
</reference>
<dbReference type="EMBL" id="BAAANH010000002">
    <property type="protein sequence ID" value="GAA1755457.1"/>
    <property type="molecule type" value="Genomic_DNA"/>
</dbReference>